<organism evidence="2 3">
    <name type="scientific">Phytoactinopolyspora halophila</name>
    <dbReference type="NCBI Taxonomy" id="1981511"/>
    <lineage>
        <taxon>Bacteria</taxon>
        <taxon>Bacillati</taxon>
        <taxon>Actinomycetota</taxon>
        <taxon>Actinomycetes</taxon>
        <taxon>Jiangellales</taxon>
        <taxon>Jiangellaceae</taxon>
        <taxon>Phytoactinopolyspora</taxon>
    </lineage>
</organism>
<dbReference type="Gene3D" id="3.40.50.300">
    <property type="entry name" value="P-loop containing nucleotide triphosphate hydrolases"/>
    <property type="match status" value="1"/>
</dbReference>
<feature type="domain" description="HTH cro/C1-type" evidence="1">
    <location>
        <begin position="10"/>
        <end position="65"/>
    </location>
</feature>
<dbReference type="SUPFAM" id="SSF47413">
    <property type="entry name" value="lambda repressor-like DNA-binding domains"/>
    <property type="match status" value="1"/>
</dbReference>
<dbReference type="SMART" id="SM00530">
    <property type="entry name" value="HTH_XRE"/>
    <property type="match status" value="1"/>
</dbReference>
<dbReference type="GO" id="GO:0043531">
    <property type="term" value="F:ADP binding"/>
    <property type="evidence" value="ECO:0007669"/>
    <property type="project" value="InterPro"/>
</dbReference>
<dbReference type="GO" id="GO:0003677">
    <property type="term" value="F:DNA binding"/>
    <property type="evidence" value="ECO:0007669"/>
    <property type="project" value="InterPro"/>
</dbReference>
<dbReference type="Proteomes" id="UP000250462">
    <property type="component" value="Unassembled WGS sequence"/>
</dbReference>
<reference evidence="2 3" key="1">
    <citation type="submission" date="2018-06" db="EMBL/GenBank/DDBJ databases">
        <title>Phytoactinopolyspora halophila sp. nov., a novel halophilic actinomycete isolated from a saline soil in China.</title>
        <authorList>
            <person name="Tang S.-K."/>
        </authorList>
    </citation>
    <scope>NUCLEOTIDE SEQUENCE [LARGE SCALE GENOMIC DNA]</scope>
    <source>
        <strain evidence="2 3">YIM 96934</strain>
    </source>
</reference>
<dbReference type="PROSITE" id="PS50943">
    <property type="entry name" value="HTH_CROC1"/>
    <property type="match status" value="1"/>
</dbReference>
<dbReference type="PANTHER" id="PTHR47691">
    <property type="entry name" value="REGULATOR-RELATED"/>
    <property type="match status" value="1"/>
</dbReference>
<dbReference type="CDD" id="cd00093">
    <property type="entry name" value="HTH_XRE"/>
    <property type="match status" value="1"/>
</dbReference>
<evidence type="ECO:0000313" key="3">
    <source>
        <dbReference type="Proteomes" id="UP000250462"/>
    </source>
</evidence>
<dbReference type="Gene3D" id="1.10.260.40">
    <property type="entry name" value="lambda repressor-like DNA-binding domains"/>
    <property type="match status" value="1"/>
</dbReference>
<evidence type="ECO:0000259" key="1">
    <source>
        <dbReference type="PROSITE" id="PS50943"/>
    </source>
</evidence>
<dbReference type="OrthoDB" id="3755432at2"/>
<dbReference type="RefSeq" id="WP_112259138.1">
    <property type="nucleotide sequence ID" value="NZ_QMIG01000016.1"/>
</dbReference>
<protein>
    <recommendedName>
        <fullName evidence="1">HTH cro/C1-type domain-containing protein</fullName>
    </recommendedName>
</protein>
<dbReference type="InterPro" id="IPR027417">
    <property type="entry name" value="P-loop_NTPase"/>
</dbReference>
<dbReference type="Pfam" id="PF13560">
    <property type="entry name" value="HTH_31"/>
    <property type="match status" value="1"/>
</dbReference>
<sequence>MPQTDFGELLRQHRFAAGLSQEELARRAGLSGDAIAALERGRRRTPRPLTVRLLAEALALPDHERAHFIDTARGLPRRTTAGDRPIPAATPVPAGQLIGRRAELAAAAQVLTATPVRLLTLSGPGGVGKSRLAIAAADAVGDSFPGGHFWISLSPPDRAPAAGVAAATGLPRPSAHRDLTDVLDLVAEQLGDRRALLVLDDCERVVHDAATICEELLQRCPHLHVLATSREPLHVSGERVTPIRPLPIDDAVTMFHTRAIAHGVQPTADEHGDVRQICRHVDGIPLAVELAASRLNILTVKQVVMELARSSAILAGTDRTAPHRHQTWHASLQWSYDLLTADERTFFAAMSIFSGGWTIAAARAVSAGLAMTTERHDVVVELTSKLVDASLCLVRRERGFARYDMLGLVREYAARQLTRHPARAHVEREHLRHFTALAAAAEPHLLGPDGARWISMLDAELANLRAAMLRALTRGYITAALRLLDSLATYCHLRGLDTEWQAWRESLWT</sequence>
<dbReference type="PRINTS" id="PR00364">
    <property type="entry name" value="DISEASERSIST"/>
</dbReference>
<dbReference type="AlphaFoldDB" id="A0A329QJB0"/>
<keyword evidence="3" id="KW-1185">Reference proteome</keyword>
<dbReference type="SUPFAM" id="SSF52540">
    <property type="entry name" value="P-loop containing nucleoside triphosphate hydrolases"/>
    <property type="match status" value="1"/>
</dbReference>
<proteinExistence type="predicted"/>
<dbReference type="InterPro" id="IPR010982">
    <property type="entry name" value="Lambda_DNA-bd_dom_sf"/>
</dbReference>
<gene>
    <name evidence="2" type="ORF">DPM12_14935</name>
</gene>
<comment type="caution">
    <text evidence="2">The sequence shown here is derived from an EMBL/GenBank/DDBJ whole genome shotgun (WGS) entry which is preliminary data.</text>
</comment>
<dbReference type="PANTHER" id="PTHR47691:SF3">
    <property type="entry name" value="HTH-TYPE TRANSCRIPTIONAL REGULATOR RV0890C-RELATED"/>
    <property type="match status" value="1"/>
</dbReference>
<accession>A0A329QJB0</accession>
<dbReference type="InterPro" id="IPR001387">
    <property type="entry name" value="Cro/C1-type_HTH"/>
</dbReference>
<name>A0A329QJB0_9ACTN</name>
<dbReference type="EMBL" id="QMIG01000016">
    <property type="protein sequence ID" value="RAW12455.1"/>
    <property type="molecule type" value="Genomic_DNA"/>
</dbReference>
<evidence type="ECO:0000313" key="2">
    <source>
        <dbReference type="EMBL" id="RAW12455.1"/>
    </source>
</evidence>